<feature type="chain" id="PRO_5014398934" evidence="1">
    <location>
        <begin position="23"/>
        <end position="119"/>
    </location>
</feature>
<evidence type="ECO:0000313" key="3">
    <source>
        <dbReference type="Proteomes" id="UP000233020"/>
    </source>
</evidence>
<keyword evidence="3" id="KW-1185">Reference proteome</keyword>
<dbReference type="PRINTS" id="PR00128">
    <property type="entry name" value="COLIPASE"/>
</dbReference>
<keyword evidence="1" id="KW-0732">Signal</keyword>
<reference evidence="2" key="1">
    <citation type="submission" date="2025-08" db="UniProtKB">
        <authorList>
            <consortium name="Ensembl"/>
        </authorList>
    </citation>
    <scope>IDENTIFICATION</scope>
</reference>
<dbReference type="PROSITE" id="PS51342">
    <property type="entry name" value="COLIPASE_2"/>
    <property type="match status" value="1"/>
</dbReference>
<dbReference type="GO" id="GO:0005576">
    <property type="term" value="C:extracellular region"/>
    <property type="evidence" value="ECO:0007669"/>
    <property type="project" value="InterPro"/>
</dbReference>
<sequence length="119" mass="13767">MMLPQRLLLLLLPSFLFILTRGSLSSTNKLLDLKEFCHRNQDCKSGCCRQAPNTCEAHCMEKGSEGSSCQVQAYFGQYRECPCQRNLTCVYPKNEKWLSITYGFCQKIEKKTLAHRIFF</sequence>
<dbReference type="GO" id="GO:0032094">
    <property type="term" value="P:response to food"/>
    <property type="evidence" value="ECO:0007669"/>
    <property type="project" value="TreeGrafter"/>
</dbReference>
<proteinExistence type="predicted"/>
<evidence type="ECO:0000256" key="1">
    <source>
        <dbReference type="SAM" id="SignalP"/>
    </source>
</evidence>
<dbReference type="SMART" id="SM00023">
    <property type="entry name" value="COLIPASE"/>
    <property type="match status" value="1"/>
</dbReference>
<accession>A0A2K5E9H9</accession>
<organism evidence="2 3">
    <name type="scientific">Aotus nancymaae</name>
    <name type="common">Ma's night monkey</name>
    <dbReference type="NCBI Taxonomy" id="37293"/>
    <lineage>
        <taxon>Eukaryota</taxon>
        <taxon>Metazoa</taxon>
        <taxon>Chordata</taxon>
        <taxon>Craniata</taxon>
        <taxon>Vertebrata</taxon>
        <taxon>Euteleostomi</taxon>
        <taxon>Mammalia</taxon>
        <taxon>Eutheria</taxon>
        <taxon>Euarchontoglires</taxon>
        <taxon>Primates</taxon>
        <taxon>Haplorrhini</taxon>
        <taxon>Platyrrhini</taxon>
        <taxon>Aotidae</taxon>
        <taxon>Aotus</taxon>
    </lineage>
</organism>
<dbReference type="OMA" id="WKSEKWS"/>
<dbReference type="GeneTree" id="ENSGT00510000049845"/>
<dbReference type="InterPro" id="IPR001981">
    <property type="entry name" value="Colipase"/>
</dbReference>
<feature type="signal peptide" evidence="1">
    <location>
        <begin position="1"/>
        <end position="22"/>
    </location>
</feature>
<gene>
    <name evidence="2" type="primary">CLPSL1</name>
</gene>
<dbReference type="OrthoDB" id="9527737at2759"/>
<dbReference type="GO" id="GO:0007586">
    <property type="term" value="P:digestion"/>
    <property type="evidence" value="ECO:0007669"/>
    <property type="project" value="InterPro"/>
</dbReference>
<dbReference type="GO" id="GO:0016042">
    <property type="term" value="P:lipid catabolic process"/>
    <property type="evidence" value="ECO:0007669"/>
    <property type="project" value="InterPro"/>
</dbReference>
<reference evidence="2" key="2">
    <citation type="submission" date="2025-09" db="UniProtKB">
        <authorList>
            <consortium name="Ensembl"/>
        </authorList>
    </citation>
    <scope>IDENTIFICATION</scope>
</reference>
<dbReference type="PANTHER" id="PTHR10041">
    <property type="entry name" value="COLIPASE"/>
    <property type="match status" value="1"/>
</dbReference>
<dbReference type="KEGG" id="anan:105723493"/>
<dbReference type="Gene3D" id="2.10.80.10">
    <property type="entry name" value="Lipase, subunit A"/>
    <property type="match status" value="1"/>
</dbReference>
<name>A0A2K5E9H9_AOTNA</name>
<dbReference type="GeneID" id="105723493"/>
<dbReference type="Ensembl" id="ENSANAT00000047913.1">
    <property type="protein sequence ID" value="ENSANAP00000029883.1"/>
    <property type="gene ID" value="ENSANAG00000032715.1"/>
</dbReference>
<dbReference type="PANTHER" id="PTHR10041:SF7">
    <property type="entry name" value="COLIPASE-LIKE PROTEIN 1"/>
    <property type="match status" value="1"/>
</dbReference>
<protein>
    <submittedName>
        <fullName evidence="2">Colipase like 1</fullName>
    </submittedName>
</protein>
<evidence type="ECO:0000313" key="2">
    <source>
        <dbReference type="Ensembl" id="ENSANAP00000029883.1"/>
    </source>
</evidence>
<dbReference type="CTD" id="340204"/>
<dbReference type="GO" id="GO:0008047">
    <property type="term" value="F:enzyme activator activity"/>
    <property type="evidence" value="ECO:0007669"/>
    <property type="project" value="InterPro"/>
</dbReference>
<dbReference type="Proteomes" id="UP000233020">
    <property type="component" value="Unplaced"/>
</dbReference>
<dbReference type="AlphaFoldDB" id="A0A2K5E9H9"/>